<dbReference type="EMBL" id="QZKI01000132">
    <property type="protein sequence ID" value="RJP64884.1"/>
    <property type="molecule type" value="Genomic_DNA"/>
</dbReference>
<evidence type="ECO:0000256" key="11">
    <source>
        <dbReference type="HAMAP-Rule" id="MF_01393"/>
    </source>
</evidence>
<keyword evidence="4 11" id="KW-0138">CF(0)</keyword>
<keyword evidence="13" id="KW-0378">Hydrolase</keyword>
<evidence type="ECO:0000256" key="7">
    <source>
        <dbReference type="ARBA" id="ARBA00022989"/>
    </source>
</evidence>
<keyword evidence="3 11" id="KW-0813">Transport</keyword>
<dbReference type="CDD" id="cd00310">
    <property type="entry name" value="ATP-synt_Fo_a_6"/>
    <property type="match status" value="1"/>
</dbReference>
<dbReference type="InterPro" id="IPR023011">
    <property type="entry name" value="ATP_synth_F0_asu_AS"/>
</dbReference>
<dbReference type="InterPro" id="IPR045083">
    <property type="entry name" value="ATP_synth_F0_asu_bact/mt"/>
</dbReference>
<evidence type="ECO:0000256" key="6">
    <source>
        <dbReference type="ARBA" id="ARBA00022781"/>
    </source>
</evidence>
<dbReference type="GO" id="GO:0045259">
    <property type="term" value="C:proton-transporting ATP synthase complex"/>
    <property type="evidence" value="ECO:0007669"/>
    <property type="project" value="UniProtKB-KW"/>
</dbReference>
<keyword evidence="10 11" id="KW-0066">ATP synthesis</keyword>
<feature type="transmembrane region" description="Helical" evidence="11">
    <location>
        <begin position="153"/>
        <end position="172"/>
    </location>
</feature>
<dbReference type="InterPro" id="IPR035908">
    <property type="entry name" value="F0_ATP_A_sf"/>
</dbReference>
<dbReference type="AlphaFoldDB" id="A0A419EPK2"/>
<dbReference type="InterPro" id="IPR000568">
    <property type="entry name" value="ATP_synth_F0_asu"/>
</dbReference>
<evidence type="ECO:0000313" key="13">
    <source>
        <dbReference type="EMBL" id="RJP64884.1"/>
    </source>
</evidence>
<comment type="caution">
    <text evidence="13">The sequence shown here is derived from an EMBL/GenBank/DDBJ whole genome shotgun (WGS) entry which is preliminary data.</text>
</comment>
<dbReference type="NCBIfam" id="TIGR01131">
    <property type="entry name" value="ATP_synt_6_or_A"/>
    <property type="match status" value="1"/>
</dbReference>
<dbReference type="GO" id="GO:0005886">
    <property type="term" value="C:plasma membrane"/>
    <property type="evidence" value="ECO:0007669"/>
    <property type="project" value="UniProtKB-SubCell"/>
</dbReference>
<evidence type="ECO:0000256" key="8">
    <source>
        <dbReference type="ARBA" id="ARBA00023065"/>
    </source>
</evidence>
<comment type="subcellular location">
    <subcellularLocation>
        <location evidence="11 12">Cell membrane</location>
        <topology evidence="11 12">Multi-pass membrane protein</topology>
    </subcellularLocation>
    <subcellularLocation>
        <location evidence="1">Membrane</location>
        <topology evidence="1">Multi-pass membrane protein</topology>
    </subcellularLocation>
</comment>
<comment type="function">
    <text evidence="11 12">Key component of the proton channel; it plays a direct role in the translocation of protons across the membrane.</text>
</comment>
<feature type="transmembrane region" description="Helical" evidence="11">
    <location>
        <begin position="84"/>
        <end position="104"/>
    </location>
</feature>
<dbReference type="SUPFAM" id="SSF81336">
    <property type="entry name" value="F1F0 ATP synthase subunit A"/>
    <property type="match status" value="1"/>
</dbReference>
<keyword evidence="8 11" id="KW-0406">Ion transport</keyword>
<name>A0A419EPK2_9BACT</name>
<dbReference type="Pfam" id="PF00119">
    <property type="entry name" value="ATP-synt_A"/>
    <property type="match status" value="1"/>
</dbReference>
<evidence type="ECO:0000256" key="10">
    <source>
        <dbReference type="ARBA" id="ARBA00023310"/>
    </source>
</evidence>
<keyword evidence="6 11" id="KW-0375">Hydrogen ion transport</keyword>
<organism evidence="13 14">
    <name type="scientific">Candidatus Abyssobacteria bacterium SURF_17</name>
    <dbReference type="NCBI Taxonomy" id="2093361"/>
    <lineage>
        <taxon>Bacteria</taxon>
        <taxon>Pseudomonadati</taxon>
        <taxon>Candidatus Hydrogenedentota</taxon>
        <taxon>Candidatus Abyssobacteria</taxon>
    </lineage>
</organism>
<evidence type="ECO:0000256" key="1">
    <source>
        <dbReference type="ARBA" id="ARBA00004141"/>
    </source>
</evidence>
<keyword evidence="11" id="KW-1003">Cell membrane</keyword>
<keyword evidence="7 11" id="KW-1133">Transmembrane helix</keyword>
<evidence type="ECO:0000256" key="9">
    <source>
        <dbReference type="ARBA" id="ARBA00023136"/>
    </source>
</evidence>
<feature type="transmembrane region" description="Helical" evidence="11">
    <location>
        <begin position="184"/>
        <end position="213"/>
    </location>
</feature>
<feature type="transmembrane region" description="Helical" evidence="11">
    <location>
        <begin position="124"/>
        <end position="146"/>
    </location>
</feature>
<dbReference type="HAMAP" id="MF_01393">
    <property type="entry name" value="ATP_synth_a_bact"/>
    <property type="match status" value="1"/>
</dbReference>
<evidence type="ECO:0000256" key="12">
    <source>
        <dbReference type="RuleBase" id="RU000483"/>
    </source>
</evidence>
<evidence type="ECO:0000313" key="14">
    <source>
        <dbReference type="Proteomes" id="UP000285961"/>
    </source>
</evidence>
<keyword evidence="5 11" id="KW-0812">Transmembrane</keyword>
<gene>
    <name evidence="11 13" type="primary">atpB</name>
    <name evidence="13" type="ORF">C4532_18520</name>
</gene>
<protein>
    <recommendedName>
        <fullName evidence="11 12">ATP synthase subunit a</fullName>
    </recommendedName>
    <alternativeName>
        <fullName evidence="11">ATP synthase F0 sector subunit a</fullName>
    </alternativeName>
    <alternativeName>
        <fullName evidence="11">F-ATPase subunit 6</fullName>
    </alternativeName>
</protein>
<dbReference type="PANTHER" id="PTHR11410">
    <property type="entry name" value="ATP SYNTHASE SUBUNIT A"/>
    <property type="match status" value="1"/>
</dbReference>
<evidence type="ECO:0000256" key="2">
    <source>
        <dbReference type="ARBA" id="ARBA00006810"/>
    </source>
</evidence>
<dbReference type="GO" id="GO:0046933">
    <property type="term" value="F:proton-transporting ATP synthase activity, rotational mechanism"/>
    <property type="evidence" value="ECO:0007669"/>
    <property type="project" value="UniProtKB-UniRule"/>
</dbReference>
<keyword evidence="9 11" id="KW-0472">Membrane</keyword>
<proteinExistence type="inferred from homology"/>
<dbReference type="Gene3D" id="1.20.120.220">
    <property type="entry name" value="ATP synthase, F0 complex, subunit A"/>
    <property type="match status" value="1"/>
</dbReference>
<dbReference type="PROSITE" id="PS00449">
    <property type="entry name" value="ATPASE_A"/>
    <property type="match status" value="1"/>
</dbReference>
<dbReference type="Proteomes" id="UP000285961">
    <property type="component" value="Unassembled WGS sequence"/>
</dbReference>
<dbReference type="PRINTS" id="PR00123">
    <property type="entry name" value="ATPASEA"/>
</dbReference>
<evidence type="ECO:0000256" key="4">
    <source>
        <dbReference type="ARBA" id="ARBA00022547"/>
    </source>
</evidence>
<reference evidence="13 14" key="1">
    <citation type="journal article" date="2017" name="ISME J.">
        <title>Energy and carbon metabolisms in a deep terrestrial subsurface fluid microbial community.</title>
        <authorList>
            <person name="Momper L."/>
            <person name="Jungbluth S.P."/>
            <person name="Lee M.D."/>
            <person name="Amend J.P."/>
        </authorList>
    </citation>
    <scope>NUCLEOTIDE SEQUENCE [LARGE SCALE GENOMIC DNA]</scope>
    <source>
        <strain evidence="13">SURF_17</strain>
    </source>
</reference>
<feature type="transmembrane region" description="Helical" evidence="11">
    <location>
        <begin position="52"/>
        <end position="72"/>
    </location>
</feature>
<accession>A0A419EPK2</accession>
<sequence length="221" mass="24306">MFVAAFVAFVVLYLSGKRAMVPGRSQGFMEMVLTLIREKMVLDTMGHEGLPFFPLIASLFFFVFFCNIVGIFPLGHYGFTATSNVNVTGTLAVMVFVIVIITGIRKKGALGYLKSFAPHGVPVWLLPLIFPVEVISLFAKHFALAVRLFANMFAGHMVILVFATLTATLLAQKSLLTALLPLPFAGVVVMLIFEIFVALIQAFIFAILTSLYIGDSLREHH</sequence>
<dbReference type="PANTHER" id="PTHR11410:SF0">
    <property type="entry name" value="ATP SYNTHASE SUBUNIT A"/>
    <property type="match status" value="1"/>
</dbReference>
<evidence type="ECO:0000256" key="3">
    <source>
        <dbReference type="ARBA" id="ARBA00022448"/>
    </source>
</evidence>
<comment type="similarity">
    <text evidence="2 11 12">Belongs to the ATPase A chain family.</text>
</comment>
<evidence type="ECO:0000256" key="5">
    <source>
        <dbReference type="ARBA" id="ARBA00022692"/>
    </source>
</evidence>
<dbReference type="GO" id="GO:0016787">
    <property type="term" value="F:hydrolase activity"/>
    <property type="evidence" value="ECO:0007669"/>
    <property type="project" value="UniProtKB-KW"/>
</dbReference>